<dbReference type="PANTHER" id="PTHR13952">
    <property type="entry name" value="U1 SMALL NUCLEAR RIBONUCLEOPROTEIN 70 KD"/>
    <property type="match status" value="1"/>
</dbReference>
<dbReference type="InterPro" id="IPR000504">
    <property type="entry name" value="RRM_dom"/>
</dbReference>
<dbReference type="GO" id="GO:0071011">
    <property type="term" value="C:precatalytic spliceosome"/>
    <property type="evidence" value="ECO:0007669"/>
    <property type="project" value="TreeGrafter"/>
</dbReference>
<accession>H6WBA2</accession>
<dbReference type="FunFam" id="3.30.70.330:FF:000132">
    <property type="entry name" value="Small nuclear ribonucleoprotein U11/U12 subunit 35"/>
    <property type="match status" value="1"/>
</dbReference>
<evidence type="ECO:0000256" key="6">
    <source>
        <dbReference type="SAM" id="MobiDB-lite"/>
    </source>
</evidence>
<protein>
    <recommendedName>
        <fullName evidence="7">RRM domain-containing protein</fullName>
    </recommendedName>
</protein>
<dbReference type="InterPro" id="IPR051183">
    <property type="entry name" value="U1_U11-U12_snRNP_70-35kDa"/>
</dbReference>
<sequence>MNRLNTPRGYMSQGRNSGPALGMLPPDLKPMFDPRPPLLWKPPINKRVAPYVTGLVKYKDVFEKIPPPPIIPYETPKQRHARLREAKIRENEAKIEREIKKWNPKKDPNATGDAYKTLFVANMSYDTSEKKLRREFEQYGQIKKIRLVNDLEDQPRGYAFIEYEREEDMHMAYKKADGRKVDSRRLLVDVERGRTVRNWRPRRFGGGLGESRKTKPKKGEEKLVLEEVRMREEEKRKEEERRREDERRKELDREREREAERRSRGGSRDRFRESSRYGEARYKESRYGRGKRSRSKERMGSEKRRRGDSRGR</sequence>
<dbReference type="SUPFAM" id="SSF54928">
    <property type="entry name" value="RNA-binding domain, RBD"/>
    <property type="match status" value="1"/>
</dbReference>
<dbReference type="Pfam" id="PF00076">
    <property type="entry name" value="RRM_1"/>
    <property type="match status" value="1"/>
</dbReference>
<dbReference type="Gene3D" id="3.30.70.330">
    <property type="match status" value="1"/>
</dbReference>
<name>H6WBA2_VAULI</name>
<dbReference type="PROSITE" id="PS50102">
    <property type="entry name" value="RRM"/>
    <property type="match status" value="1"/>
</dbReference>
<dbReference type="GO" id="GO:0003729">
    <property type="term" value="F:mRNA binding"/>
    <property type="evidence" value="ECO:0007669"/>
    <property type="project" value="TreeGrafter"/>
</dbReference>
<dbReference type="GO" id="GO:0000398">
    <property type="term" value="P:mRNA splicing, via spliceosome"/>
    <property type="evidence" value="ECO:0007669"/>
    <property type="project" value="TreeGrafter"/>
</dbReference>
<feature type="compositionally biased region" description="Basic and acidic residues" evidence="6">
    <location>
        <begin position="210"/>
        <end position="287"/>
    </location>
</feature>
<evidence type="ECO:0000256" key="2">
    <source>
        <dbReference type="ARBA" id="ARBA00022884"/>
    </source>
</evidence>
<dbReference type="InterPro" id="IPR035979">
    <property type="entry name" value="RBD_domain_sf"/>
</dbReference>
<keyword evidence="4" id="KW-0687">Ribonucleoprotein</keyword>
<organism evidence="8">
    <name type="scientific">Vaucheria litorea</name>
    <name type="common">Yellow-green alga</name>
    <dbReference type="NCBI Taxonomy" id="109269"/>
    <lineage>
        <taxon>Eukaryota</taxon>
        <taxon>Sar</taxon>
        <taxon>Stramenopiles</taxon>
        <taxon>Ochrophyta</taxon>
        <taxon>PX clade</taxon>
        <taxon>Xanthophyceae</taxon>
        <taxon>Vaucheriales</taxon>
        <taxon>Vaucheriaceae</taxon>
        <taxon>Vaucheria</taxon>
    </lineage>
</organism>
<evidence type="ECO:0000259" key="7">
    <source>
        <dbReference type="PROSITE" id="PS50102"/>
    </source>
</evidence>
<feature type="domain" description="RRM" evidence="7">
    <location>
        <begin position="116"/>
        <end position="193"/>
    </location>
</feature>
<dbReference type="CDD" id="cd12236">
    <property type="entry name" value="RRM_snRNP70"/>
    <property type="match status" value="1"/>
</dbReference>
<feature type="region of interest" description="Disordered" evidence="6">
    <location>
        <begin position="199"/>
        <end position="312"/>
    </location>
</feature>
<dbReference type="InterPro" id="IPR012677">
    <property type="entry name" value="Nucleotide-bd_a/b_plait_sf"/>
</dbReference>
<reference evidence="8" key="1">
    <citation type="journal article" date="2012" name="Mol. Biol. Evol.">
        <title>Transcriptomic Evidence for the Expression of Horizontally Transferred Algal Nuclear Genes in the Photosynthetic Sea Slug, Elysia chlorotica.</title>
        <authorList>
            <person name="Pierce S.K."/>
            <person name="Fang X."/>
            <person name="Schwartz J.A."/>
            <person name="Jiang X."/>
            <person name="Zhao W."/>
            <person name="Curtis N.E."/>
            <person name="Kocot K.M."/>
            <person name="Yang B."/>
            <person name="Wang J."/>
        </authorList>
    </citation>
    <scope>NUCLEOTIDE SEQUENCE</scope>
</reference>
<proteinExistence type="predicted"/>
<evidence type="ECO:0000256" key="3">
    <source>
        <dbReference type="ARBA" id="ARBA00023242"/>
    </source>
</evidence>
<dbReference type="InterPro" id="IPR022023">
    <property type="entry name" value="U1snRNP70_N"/>
</dbReference>
<keyword evidence="2 5" id="KW-0694">RNA-binding</keyword>
<dbReference type="GO" id="GO:0030619">
    <property type="term" value="F:U1 snRNA binding"/>
    <property type="evidence" value="ECO:0007669"/>
    <property type="project" value="InterPro"/>
</dbReference>
<dbReference type="EMBL" id="JQ062421">
    <property type="protein sequence ID" value="AFA52590.1"/>
    <property type="molecule type" value="Genomic_DNA"/>
</dbReference>
<evidence type="ECO:0000313" key="8">
    <source>
        <dbReference type="EMBL" id="AFA52590.1"/>
    </source>
</evidence>
<evidence type="ECO:0000256" key="5">
    <source>
        <dbReference type="PROSITE-ProRule" id="PRU00176"/>
    </source>
</evidence>
<feature type="compositionally biased region" description="Basic residues" evidence="6">
    <location>
        <begin position="303"/>
        <end position="312"/>
    </location>
</feature>
<feature type="region of interest" description="Disordered" evidence="6">
    <location>
        <begin position="1"/>
        <end position="28"/>
    </location>
</feature>
<comment type="subcellular location">
    <subcellularLocation>
        <location evidence="1">Nucleus</location>
    </subcellularLocation>
</comment>
<dbReference type="GO" id="GO:0071004">
    <property type="term" value="C:U2-type prespliceosome"/>
    <property type="evidence" value="ECO:0007669"/>
    <property type="project" value="TreeGrafter"/>
</dbReference>
<dbReference type="InterPro" id="IPR034143">
    <property type="entry name" value="snRNP70_RRM"/>
</dbReference>
<dbReference type="Pfam" id="PF12220">
    <property type="entry name" value="U1snRNP70_N"/>
    <property type="match status" value="1"/>
</dbReference>
<dbReference type="AlphaFoldDB" id="H6WBA2"/>
<dbReference type="PANTHER" id="PTHR13952:SF5">
    <property type="entry name" value="U1 SMALL NUCLEAR RIBONUCLEOPROTEIN 70 KDA"/>
    <property type="match status" value="1"/>
</dbReference>
<dbReference type="GO" id="GO:0005685">
    <property type="term" value="C:U1 snRNP"/>
    <property type="evidence" value="ECO:0007669"/>
    <property type="project" value="TreeGrafter"/>
</dbReference>
<evidence type="ECO:0000256" key="1">
    <source>
        <dbReference type="ARBA" id="ARBA00004123"/>
    </source>
</evidence>
<keyword evidence="3" id="KW-0539">Nucleus</keyword>
<evidence type="ECO:0000256" key="4">
    <source>
        <dbReference type="ARBA" id="ARBA00023274"/>
    </source>
</evidence>
<dbReference type="SMART" id="SM00360">
    <property type="entry name" value="RRM"/>
    <property type="match status" value="1"/>
</dbReference>